<keyword evidence="2" id="KW-1185">Reference proteome</keyword>
<organism evidence="1 2">
    <name type="scientific">Novipirellula artificiosorum</name>
    <dbReference type="NCBI Taxonomy" id="2528016"/>
    <lineage>
        <taxon>Bacteria</taxon>
        <taxon>Pseudomonadati</taxon>
        <taxon>Planctomycetota</taxon>
        <taxon>Planctomycetia</taxon>
        <taxon>Pirellulales</taxon>
        <taxon>Pirellulaceae</taxon>
        <taxon>Novipirellula</taxon>
    </lineage>
</organism>
<dbReference type="AlphaFoldDB" id="A0A5C6DT36"/>
<evidence type="ECO:0000313" key="1">
    <source>
        <dbReference type="EMBL" id="TWU39354.1"/>
    </source>
</evidence>
<reference evidence="1 2" key="1">
    <citation type="submission" date="2019-02" db="EMBL/GenBank/DDBJ databases">
        <title>Deep-cultivation of Planctomycetes and their phenomic and genomic characterization uncovers novel biology.</title>
        <authorList>
            <person name="Wiegand S."/>
            <person name="Jogler M."/>
            <person name="Boedeker C."/>
            <person name="Pinto D."/>
            <person name="Vollmers J."/>
            <person name="Rivas-Marin E."/>
            <person name="Kohn T."/>
            <person name="Peeters S.H."/>
            <person name="Heuer A."/>
            <person name="Rast P."/>
            <person name="Oberbeckmann S."/>
            <person name="Bunk B."/>
            <person name="Jeske O."/>
            <person name="Meyerdierks A."/>
            <person name="Storesund J.E."/>
            <person name="Kallscheuer N."/>
            <person name="Luecker S."/>
            <person name="Lage O.M."/>
            <person name="Pohl T."/>
            <person name="Merkel B.J."/>
            <person name="Hornburger P."/>
            <person name="Mueller R.-W."/>
            <person name="Bruemmer F."/>
            <person name="Labrenz M."/>
            <person name="Spormann A.M."/>
            <person name="Op Den Camp H."/>
            <person name="Overmann J."/>
            <person name="Amann R."/>
            <person name="Jetten M.S.M."/>
            <person name="Mascher T."/>
            <person name="Medema M.H."/>
            <person name="Devos D.P."/>
            <person name="Kaster A.-K."/>
            <person name="Ovreas L."/>
            <person name="Rohde M."/>
            <person name="Galperin M.Y."/>
            <person name="Jogler C."/>
        </authorList>
    </citation>
    <scope>NUCLEOTIDE SEQUENCE [LARGE SCALE GENOMIC DNA]</scope>
    <source>
        <strain evidence="1 2">Poly41</strain>
    </source>
</reference>
<gene>
    <name evidence="1" type="ORF">Poly41_21780</name>
</gene>
<dbReference type="Proteomes" id="UP000319143">
    <property type="component" value="Unassembled WGS sequence"/>
</dbReference>
<comment type="caution">
    <text evidence="1">The sequence shown here is derived from an EMBL/GenBank/DDBJ whole genome shotgun (WGS) entry which is preliminary data.</text>
</comment>
<dbReference type="EMBL" id="SJPV01000003">
    <property type="protein sequence ID" value="TWU39354.1"/>
    <property type="molecule type" value="Genomic_DNA"/>
</dbReference>
<evidence type="ECO:0000313" key="2">
    <source>
        <dbReference type="Proteomes" id="UP000319143"/>
    </source>
</evidence>
<name>A0A5C6DT36_9BACT</name>
<accession>A0A5C6DT36</accession>
<protein>
    <submittedName>
        <fullName evidence="1">Uncharacterized protein</fullName>
    </submittedName>
</protein>
<proteinExistence type="predicted"/>
<sequence>MDREIDDLVVVFVRTAVLECIEQYLEHIVDVTTATIGRVNQHIDRQRAGDGADLHVMKQTANVATKFSTAFADQRPWPHPPPVMIDTGRVGHFDEQHAQRFQGAVDACAGLEAGAGAVAE</sequence>